<dbReference type="AlphaFoldDB" id="A0A656HCZ4"/>
<accession>A0A656HCZ4</accession>
<dbReference type="Proteomes" id="UP000005317">
    <property type="component" value="Unassembled WGS sequence"/>
</dbReference>
<name>A0A656HCZ4_THINJ</name>
<gene>
    <name evidence="1" type="ORF">Thini_1656</name>
</gene>
<dbReference type="RefSeq" id="WP_002708179.1">
    <property type="nucleotide sequence ID" value="NZ_JH651384.1"/>
</dbReference>
<reference evidence="2" key="1">
    <citation type="journal article" date="2011" name="Stand. Genomic Sci.">
        <title>Genome sequence of the filamentous, gliding Thiothrix nivea neotype strain (JP2(T)).</title>
        <authorList>
            <person name="Lapidus A."/>
            <person name="Nolan M."/>
            <person name="Lucas S."/>
            <person name="Glavina Del Rio T."/>
            <person name="Tice H."/>
            <person name="Cheng J.F."/>
            <person name="Tapia R."/>
            <person name="Han C."/>
            <person name="Goodwin L."/>
            <person name="Pitluck S."/>
            <person name="Liolios K."/>
            <person name="Pagani I."/>
            <person name="Ivanova N."/>
            <person name="Huntemann M."/>
            <person name="Mavromatis K."/>
            <person name="Mikhailova N."/>
            <person name="Pati A."/>
            <person name="Chen A."/>
            <person name="Palaniappan K."/>
            <person name="Land M."/>
            <person name="Brambilla E.M."/>
            <person name="Rohde M."/>
            <person name="Abt B."/>
            <person name="Verbarg S."/>
            <person name="Goker M."/>
            <person name="Bristow J."/>
            <person name="Eisen J.A."/>
            <person name="Markowitz V."/>
            <person name="Hugenholtz P."/>
            <person name="Kyrpides N.C."/>
            <person name="Klenk H.P."/>
            <person name="Woyke T."/>
        </authorList>
    </citation>
    <scope>NUCLEOTIDE SEQUENCE [LARGE SCALE GENOMIC DNA]</scope>
    <source>
        <strain evidence="2">ATCC 35100 / DSM 5205 / JP2</strain>
    </source>
</reference>
<protein>
    <recommendedName>
        <fullName evidence="3">CBM-cenC domain-containing protein</fullName>
    </recommendedName>
</protein>
<sequence length="435" mass="49924" precursor="true">MILGRLAWGALVLGFAILLVVTGFSDWQAREFNDPDGAFEIGYNPIIKEYTPPNSFYPLFPSNAYLALGLQAATSEKPSLAIANIAQALHENPANAEAAVLMLRLFMLPEEIIKSTNFALPPQQLIDAVADINIKLRPTYESTLSTVVEYRSINQQNEKTIQTLADLLINYRHYADQAFPIFHIALNDPELSRILQPYLDSPLPWLPAFFRYLLEHETDQRKIQDYYVKRLHSQNPPTQQETLSYINYLIKQKQWAIAYEIWSEHLNQSSSFNLALYDGGFEDTENLNQTFGWNFRNSKEINIKQANTSGTDGKKSLSIAFKKGDSIVFRHIDQNRLLPQGEYSFTGKYRLGPLKTSNGLRWRVYCVGENNRKIAETEAFKGYNQQWQTFKADFTVPDNCEVQRIALESDSQYAHQNLFQGNIWFDKLSITEVQH</sequence>
<keyword evidence="2" id="KW-1185">Reference proteome</keyword>
<dbReference type="EMBL" id="JH651384">
    <property type="protein sequence ID" value="EIJ34243.1"/>
    <property type="molecule type" value="Genomic_DNA"/>
</dbReference>
<evidence type="ECO:0008006" key="3">
    <source>
        <dbReference type="Google" id="ProtNLM"/>
    </source>
</evidence>
<evidence type="ECO:0000313" key="2">
    <source>
        <dbReference type="Proteomes" id="UP000005317"/>
    </source>
</evidence>
<dbReference type="Gene3D" id="2.60.120.260">
    <property type="entry name" value="Galactose-binding domain-like"/>
    <property type="match status" value="1"/>
</dbReference>
<proteinExistence type="predicted"/>
<evidence type="ECO:0000313" key="1">
    <source>
        <dbReference type="EMBL" id="EIJ34243.1"/>
    </source>
</evidence>
<organism evidence="1 2">
    <name type="scientific">Thiothrix nivea (strain ATCC 35100 / DSM 5205 / JP2)</name>
    <dbReference type="NCBI Taxonomy" id="870187"/>
    <lineage>
        <taxon>Bacteria</taxon>
        <taxon>Pseudomonadati</taxon>
        <taxon>Pseudomonadota</taxon>
        <taxon>Gammaproteobacteria</taxon>
        <taxon>Thiotrichales</taxon>
        <taxon>Thiotrichaceae</taxon>
        <taxon>Thiothrix</taxon>
    </lineage>
</organism>